<dbReference type="GO" id="GO:0008654">
    <property type="term" value="P:phospholipid biosynthetic process"/>
    <property type="evidence" value="ECO:0007669"/>
    <property type="project" value="InterPro"/>
</dbReference>
<comment type="caution">
    <text evidence="2">The sequence shown here is derived from an EMBL/GenBank/DDBJ whole genome shotgun (WGS) entry which is preliminary data.</text>
</comment>
<dbReference type="InterPro" id="IPR000462">
    <property type="entry name" value="CDP-OH_P_trans"/>
</dbReference>
<gene>
    <name evidence="2" type="ORF">GXX48_04420</name>
</gene>
<keyword evidence="1" id="KW-0472">Membrane</keyword>
<evidence type="ECO:0000313" key="2">
    <source>
        <dbReference type="EMBL" id="HHV66875.1"/>
    </source>
</evidence>
<organism evidence="2 3">
    <name type="scientific">Brucella intermedia</name>
    <dbReference type="NCBI Taxonomy" id="94625"/>
    <lineage>
        <taxon>Bacteria</taxon>
        <taxon>Pseudomonadati</taxon>
        <taxon>Pseudomonadota</taxon>
        <taxon>Alphaproteobacteria</taxon>
        <taxon>Hyphomicrobiales</taxon>
        <taxon>Brucellaceae</taxon>
        <taxon>Brucella/Ochrobactrum group</taxon>
        <taxon>Brucella</taxon>
    </lineage>
</organism>
<name>A0A7V6TYG5_9HYPH</name>
<evidence type="ECO:0000256" key="1">
    <source>
        <dbReference type="SAM" id="Phobius"/>
    </source>
</evidence>
<dbReference type="AlphaFoldDB" id="A0A7V6TYG5"/>
<proteinExistence type="predicted"/>
<feature type="transmembrane region" description="Helical" evidence="1">
    <location>
        <begin position="115"/>
        <end position="132"/>
    </location>
</feature>
<dbReference type="Gene3D" id="1.20.120.1760">
    <property type="match status" value="1"/>
</dbReference>
<dbReference type="InterPro" id="IPR043130">
    <property type="entry name" value="CDP-OH_PTrfase_TM_dom"/>
</dbReference>
<dbReference type="EMBL" id="DUMN01000139">
    <property type="protein sequence ID" value="HHV66875.1"/>
    <property type="molecule type" value="Genomic_DNA"/>
</dbReference>
<reference evidence="2 3" key="1">
    <citation type="journal article" date="2020" name="Biotechnol. Biofuels">
        <title>New insights from the biogas microbiome by comprehensive genome-resolved metagenomics of nearly 1600 species originating from multiple anaerobic digesters.</title>
        <authorList>
            <person name="Campanaro S."/>
            <person name="Treu L."/>
            <person name="Rodriguez-R L.M."/>
            <person name="Kovalovszki A."/>
            <person name="Ziels R.M."/>
            <person name="Maus I."/>
            <person name="Zhu X."/>
            <person name="Kougias P.G."/>
            <person name="Basile A."/>
            <person name="Luo G."/>
            <person name="Schluter A."/>
            <person name="Konstantinidis K.T."/>
            <person name="Angelidaki I."/>
        </authorList>
    </citation>
    <scope>NUCLEOTIDE SEQUENCE [LARGE SCALE GENOMIC DNA]</scope>
    <source>
        <strain evidence="2">AS04akNAM_66</strain>
    </source>
</reference>
<dbReference type="RefSeq" id="WP_278500483.1">
    <property type="nucleotide sequence ID" value="NZ_CP122439.1"/>
</dbReference>
<dbReference type="GO" id="GO:0016780">
    <property type="term" value="F:phosphotransferase activity, for other substituted phosphate groups"/>
    <property type="evidence" value="ECO:0007669"/>
    <property type="project" value="InterPro"/>
</dbReference>
<dbReference type="Proteomes" id="UP000551563">
    <property type="component" value="Unassembled WGS sequence"/>
</dbReference>
<keyword evidence="1" id="KW-1133">Transmembrane helix</keyword>
<accession>A0A7V6TYG5</accession>
<keyword evidence="1" id="KW-0812">Transmembrane</keyword>
<evidence type="ECO:0000313" key="3">
    <source>
        <dbReference type="Proteomes" id="UP000551563"/>
    </source>
</evidence>
<sequence length="201" mass="21567">MSVYQLKSRFQNLLRPLVVRLAAGGVTANQVTVAAALVSIILGAFLAWSGNAAWFALVPVWLFLRMALNAVDGMLAREHGQKSMLGAYLNEIGDVVSDAALYAPFALVAPFTGPWIFAVIFLATLTEFAGLAGPSVGASRRYDGPMGKSDRAVVFGVLGAWIAIDGTLPDWMFWLQPLLCLLLAATTVKRIANGINETKNR</sequence>
<dbReference type="Pfam" id="PF01066">
    <property type="entry name" value="CDP-OH_P_transf"/>
    <property type="match status" value="1"/>
</dbReference>
<feature type="transmembrane region" description="Helical" evidence="1">
    <location>
        <begin position="152"/>
        <end position="168"/>
    </location>
</feature>
<protein>
    <submittedName>
        <fullName evidence="2">CDP-alcohol phosphatidyltransferase family protein</fullName>
    </submittedName>
</protein>
<keyword evidence="2" id="KW-0808">Transferase</keyword>
<dbReference type="GO" id="GO:0016020">
    <property type="term" value="C:membrane"/>
    <property type="evidence" value="ECO:0007669"/>
    <property type="project" value="InterPro"/>
</dbReference>